<keyword evidence="2" id="KW-1185">Reference proteome</keyword>
<reference evidence="1 2" key="1">
    <citation type="submission" date="2018-07" db="EMBL/GenBank/DDBJ databases">
        <title>Marsedoiliclastica nanhaica gen. nov. sp. nov., a novel marine hydrocarbonoclastic bacterium isolated from an in-situ enriched hydrocarbon-degrading consortium in deep-sea sediment.</title>
        <authorList>
            <person name="Dong C."/>
            <person name="Ma T."/>
            <person name="Liu R."/>
            <person name="Shao Z."/>
        </authorList>
    </citation>
    <scope>NUCLEOTIDE SEQUENCE [LARGE SCALE GENOMIC DNA]</scope>
    <source>
        <strain evidence="2">soil36-7</strain>
    </source>
</reference>
<accession>A0A4P7XKB0</accession>
<dbReference type="OrthoDB" id="5616034at2"/>
<dbReference type="AlphaFoldDB" id="A0A4P7XKB0"/>
<dbReference type="Gene3D" id="2.60.40.3230">
    <property type="match status" value="1"/>
</dbReference>
<dbReference type="RefSeq" id="WP_136550357.1">
    <property type="nucleotide sequence ID" value="NZ_CP031093.1"/>
</dbReference>
<dbReference type="EMBL" id="CP031093">
    <property type="protein sequence ID" value="QCF27646.1"/>
    <property type="molecule type" value="Genomic_DNA"/>
</dbReference>
<dbReference type="Pfam" id="PF07233">
    <property type="entry name" value="DUF1425"/>
    <property type="match status" value="1"/>
</dbReference>
<organism evidence="1 2">
    <name type="scientific">Hydrocarboniclastica marina</name>
    <dbReference type="NCBI Taxonomy" id="2259620"/>
    <lineage>
        <taxon>Bacteria</taxon>
        <taxon>Pseudomonadati</taxon>
        <taxon>Pseudomonadota</taxon>
        <taxon>Gammaproteobacteria</taxon>
        <taxon>Alteromonadales</taxon>
        <taxon>Alteromonadaceae</taxon>
        <taxon>Hydrocarboniclastica</taxon>
    </lineage>
</organism>
<protein>
    <submittedName>
        <fullName evidence="1">DUF1425 domain-containing protein</fullName>
    </submittedName>
</protein>
<proteinExistence type="predicted"/>
<name>A0A4P7XKB0_9ALTE</name>
<evidence type="ECO:0000313" key="2">
    <source>
        <dbReference type="Proteomes" id="UP000298049"/>
    </source>
</evidence>
<sequence length="126" mass="14220">MTIKDRVRLSTVAGLVLVLAACATSTPKRINIGPELNGVINIEEVVTERTEGGLYQVNVRIRNLLDQPVRMTYQFDWQDEKGRLMPSLLSGPVRVTADRRREVTVQGTAPSPEIVDFRLYLDERPE</sequence>
<dbReference type="InterPro" id="IPR010824">
    <property type="entry name" value="DUF1425"/>
</dbReference>
<dbReference type="Proteomes" id="UP000298049">
    <property type="component" value="Chromosome"/>
</dbReference>
<gene>
    <name evidence="1" type="ORF">soil367_17905</name>
</gene>
<dbReference type="KEGG" id="hmi:soil367_17905"/>
<dbReference type="InterPro" id="IPR038483">
    <property type="entry name" value="YcfL-like_sf"/>
</dbReference>
<evidence type="ECO:0000313" key="1">
    <source>
        <dbReference type="EMBL" id="QCF27646.1"/>
    </source>
</evidence>
<dbReference type="PROSITE" id="PS51257">
    <property type="entry name" value="PROKAR_LIPOPROTEIN"/>
    <property type="match status" value="1"/>
</dbReference>
<dbReference type="CDD" id="cd09030">
    <property type="entry name" value="DUF1425"/>
    <property type="match status" value="1"/>
</dbReference>